<dbReference type="PANTHER" id="PTHR47447:SF28">
    <property type="entry name" value="PENTACOTRIPEPTIDE-REPEAT REGION OF PRORP DOMAIN-CONTAINING PROTEIN"/>
    <property type="match status" value="1"/>
</dbReference>
<organism evidence="4 5">
    <name type="scientific">Thalictrum thalictroides</name>
    <name type="common">Rue-anemone</name>
    <name type="synonym">Anemone thalictroides</name>
    <dbReference type="NCBI Taxonomy" id="46969"/>
    <lineage>
        <taxon>Eukaryota</taxon>
        <taxon>Viridiplantae</taxon>
        <taxon>Streptophyta</taxon>
        <taxon>Embryophyta</taxon>
        <taxon>Tracheophyta</taxon>
        <taxon>Spermatophyta</taxon>
        <taxon>Magnoliopsida</taxon>
        <taxon>Ranunculales</taxon>
        <taxon>Ranunculaceae</taxon>
        <taxon>Thalictroideae</taxon>
        <taxon>Thalictrum</taxon>
    </lineage>
</organism>
<evidence type="ECO:0000256" key="3">
    <source>
        <dbReference type="PROSITE-ProRule" id="PRU00708"/>
    </source>
</evidence>
<dbReference type="OrthoDB" id="185373at2759"/>
<evidence type="ECO:0000256" key="1">
    <source>
        <dbReference type="ARBA" id="ARBA00007626"/>
    </source>
</evidence>
<sequence>MEALKKTATEQQTQTHHNQQTPFLLSALINSFSIYSCDPTPSAYSFIIKTLTQNSQFDQLPFVLDHIQNVENFEPPEQIFSHLIRVYGYANRIDDAVELFSRIPSFRCTPSALSLNALLSVLCKRKECLQMVYPVLLKAQVMGVRLEESSFRIIINALCKIKKIGYAIQMLEMMFEYGFDPDSTLYSCILSAMCKIKGISSVEVLGFFEVMRQKRFSLNMLDYTNVISLLVKVGKGMDSLGLLEDMKLDGIKPDVVVYTIVLDGVIASGEFNKAEELFDEMLVLGIVPDVQTYNVYLKGICMQDKFEAGFKLVFCMEELGCKPDVITYNTLIGALCKVGKVRRANEVLRKMRLKGFQENLHTYNMLIEGLVSEGEVVEACKLFEDMLNKGFVPMSFTCDVIIGGLCKKGLISQALQILKEMVKRDTTPGFSAWESLLSMSKMSLKEATSIDLVLS</sequence>
<feature type="repeat" description="PPR" evidence="3">
    <location>
        <begin position="359"/>
        <end position="393"/>
    </location>
</feature>
<dbReference type="PROSITE" id="PS51375">
    <property type="entry name" value="PPR"/>
    <property type="match status" value="7"/>
</dbReference>
<accession>A0A7J6VF88</accession>
<feature type="repeat" description="PPR" evidence="3">
    <location>
        <begin position="394"/>
        <end position="428"/>
    </location>
</feature>
<dbReference type="Pfam" id="PF13041">
    <property type="entry name" value="PPR_2"/>
    <property type="match status" value="2"/>
</dbReference>
<dbReference type="AlphaFoldDB" id="A0A7J6VF88"/>
<keyword evidence="5" id="KW-1185">Reference proteome</keyword>
<dbReference type="Pfam" id="PF01535">
    <property type="entry name" value="PPR"/>
    <property type="match status" value="3"/>
</dbReference>
<comment type="similarity">
    <text evidence="1">Belongs to the PPR family. P subfamily.</text>
</comment>
<feature type="repeat" description="PPR" evidence="3">
    <location>
        <begin position="289"/>
        <end position="323"/>
    </location>
</feature>
<feature type="repeat" description="PPR" evidence="3">
    <location>
        <begin position="219"/>
        <end position="253"/>
    </location>
</feature>
<reference evidence="4 5" key="1">
    <citation type="submission" date="2020-06" db="EMBL/GenBank/DDBJ databases">
        <title>Transcriptomic and genomic resources for Thalictrum thalictroides and T. hernandezii: Facilitating candidate gene discovery in an emerging model plant lineage.</title>
        <authorList>
            <person name="Arias T."/>
            <person name="Riano-Pachon D.M."/>
            <person name="Di Stilio V.S."/>
        </authorList>
    </citation>
    <scope>NUCLEOTIDE SEQUENCE [LARGE SCALE GENOMIC DNA]</scope>
    <source>
        <strain evidence="5">cv. WT478/WT964</strain>
        <tissue evidence="4">Leaves</tissue>
    </source>
</reference>
<gene>
    <name evidence="4" type="ORF">FRX31_026645</name>
</gene>
<dbReference type="InterPro" id="IPR011990">
    <property type="entry name" value="TPR-like_helical_dom_sf"/>
</dbReference>
<protein>
    <submittedName>
        <fullName evidence="4">Pentatricopeptide repeat-containing protein</fullName>
    </submittedName>
</protein>
<evidence type="ECO:0000256" key="2">
    <source>
        <dbReference type="ARBA" id="ARBA00022737"/>
    </source>
</evidence>
<keyword evidence="2" id="KW-0677">Repeat</keyword>
<name>A0A7J6VF88_THATH</name>
<dbReference type="EMBL" id="JABWDY010032974">
    <property type="protein sequence ID" value="KAF5183769.1"/>
    <property type="molecule type" value="Genomic_DNA"/>
</dbReference>
<feature type="repeat" description="PPR" evidence="3">
    <location>
        <begin position="254"/>
        <end position="288"/>
    </location>
</feature>
<evidence type="ECO:0000313" key="5">
    <source>
        <dbReference type="Proteomes" id="UP000554482"/>
    </source>
</evidence>
<proteinExistence type="inferred from homology"/>
<dbReference type="InterPro" id="IPR002885">
    <property type="entry name" value="PPR_rpt"/>
</dbReference>
<dbReference type="Gene3D" id="1.25.40.10">
    <property type="entry name" value="Tetratricopeptide repeat domain"/>
    <property type="match status" value="4"/>
</dbReference>
<feature type="repeat" description="PPR" evidence="3">
    <location>
        <begin position="324"/>
        <end position="358"/>
    </location>
</feature>
<dbReference type="Pfam" id="PF13812">
    <property type="entry name" value="PPR_3"/>
    <property type="match status" value="1"/>
</dbReference>
<dbReference type="Proteomes" id="UP000554482">
    <property type="component" value="Unassembled WGS sequence"/>
</dbReference>
<dbReference type="PANTHER" id="PTHR47447">
    <property type="entry name" value="OS03G0856100 PROTEIN"/>
    <property type="match status" value="1"/>
</dbReference>
<evidence type="ECO:0000313" key="4">
    <source>
        <dbReference type="EMBL" id="KAF5183769.1"/>
    </source>
</evidence>
<comment type="caution">
    <text evidence="4">The sequence shown here is derived from an EMBL/GenBank/DDBJ whole genome shotgun (WGS) entry which is preliminary data.</text>
</comment>
<feature type="repeat" description="PPR" evidence="3">
    <location>
        <begin position="147"/>
        <end position="181"/>
    </location>
</feature>
<dbReference type="NCBIfam" id="TIGR00756">
    <property type="entry name" value="PPR"/>
    <property type="match status" value="7"/>
</dbReference>